<dbReference type="AlphaFoldDB" id="A0A7W1WS82"/>
<accession>A0A7W1WS82</accession>
<gene>
    <name evidence="1" type="ORF">H1191_12430</name>
</gene>
<reference evidence="1 2" key="1">
    <citation type="submission" date="2020-07" db="EMBL/GenBank/DDBJ databases">
        <authorList>
            <person name="Feng H."/>
        </authorList>
    </citation>
    <scope>NUCLEOTIDE SEQUENCE [LARGE SCALE GENOMIC DNA]</scope>
    <source>
        <strain evidence="2">s-10</strain>
    </source>
</reference>
<dbReference type="RefSeq" id="WP_181752357.1">
    <property type="nucleotide sequence ID" value="NZ_JACEIQ010000012.1"/>
</dbReference>
<evidence type="ECO:0000313" key="2">
    <source>
        <dbReference type="Proteomes" id="UP000535491"/>
    </source>
</evidence>
<comment type="caution">
    <text evidence="1">The sequence shown here is derived from an EMBL/GenBank/DDBJ whole genome shotgun (WGS) entry which is preliminary data.</text>
</comment>
<protein>
    <submittedName>
        <fullName evidence="1">Uncharacterized protein</fullName>
    </submittedName>
</protein>
<proteinExistence type="predicted"/>
<dbReference type="EMBL" id="JACEIQ010000012">
    <property type="protein sequence ID" value="MBA4495114.1"/>
    <property type="molecule type" value="Genomic_DNA"/>
</dbReference>
<name>A0A7W1WS82_9BACL</name>
<keyword evidence="2" id="KW-1185">Reference proteome</keyword>
<organism evidence="1 2">
    <name type="scientific">Paenactinomyces guangxiensis</name>
    <dbReference type="NCBI Taxonomy" id="1490290"/>
    <lineage>
        <taxon>Bacteria</taxon>
        <taxon>Bacillati</taxon>
        <taxon>Bacillota</taxon>
        <taxon>Bacilli</taxon>
        <taxon>Bacillales</taxon>
        <taxon>Thermoactinomycetaceae</taxon>
        <taxon>Paenactinomyces</taxon>
    </lineage>
</organism>
<sequence length="59" mass="6552">MKELIIKAKGKRGRDIEVLVDGQPVEGLKYIQFEADIEGPIELSVMGYGVDFLNGNKTK</sequence>
<dbReference type="Proteomes" id="UP000535491">
    <property type="component" value="Unassembled WGS sequence"/>
</dbReference>
<evidence type="ECO:0000313" key="1">
    <source>
        <dbReference type="EMBL" id="MBA4495114.1"/>
    </source>
</evidence>